<organism evidence="1 2">
    <name type="scientific">Symbiodinium pilosum</name>
    <name type="common">Dinoflagellate</name>
    <dbReference type="NCBI Taxonomy" id="2952"/>
    <lineage>
        <taxon>Eukaryota</taxon>
        <taxon>Sar</taxon>
        <taxon>Alveolata</taxon>
        <taxon>Dinophyceae</taxon>
        <taxon>Suessiales</taxon>
        <taxon>Symbiodiniaceae</taxon>
        <taxon>Symbiodinium</taxon>
    </lineage>
</organism>
<name>A0A812P0I7_SYMPI</name>
<gene>
    <name evidence="1" type="ORF">SPIL2461_LOCUS7478</name>
</gene>
<dbReference type="OrthoDB" id="10629481at2759"/>
<evidence type="ECO:0000313" key="1">
    <source>
        <dbReference type="EMBL" id="CAE7323473.1"/>
    </source>
</evidence>
<dbReference type="InterPro" id="IPR014942">
    <property type="entry name" value="AbiEii"/>
</dbReference>
<dbReference type="Pfam" id="PF19570">
    <property type="entry name" value="DUF6088"/>
    <property type="match status" value="1"/>
</dbReference>
<evidence type="ECO:0000313" key="2">
    <source>
        <dbReference type="Proteomes" id="UP000649617"/>
    </source>
</evidence>
<proteinExistence type="predicted"/>
<dbReference type="Proteomes" id="UP000649617">
    <property type="component" value="Unassembled WGS sequence"/>
</dbReference>
<keyword evidence="2" id="KW-1185">Reference proteome</keyword>
<dbReference type="InterPro" id="IPR045738">
    <property type="entry name" value="DUF6088"/>
</dbReference>
<dbReference type="Pfam" id="PF08843">
    <property type="entry name" value="AbiEii"/>
    <property type="match status" value="1"/>
</dbReference>
<evidence type="ECO:0008006" key="3">
    <source>
        <dbReference type="Google" id="ProtNLM"/>
    </source>
</evidence>
<sequence>MPDPRSDTVERINNRIARAAPSGVWSRADFLDIGTPNAVEKALQRLTSSGQIRRPHRGLYDKPGESGLTGKMVFPPRASFVDAIARRDKLRVLVDGMTAANDLGLTTATPARSTIYADTYPRTIAIEANAGDPRATAPVVYVLDFKRISAKSAFWAGRPAMRVIQALGWFRDDRSNLDTILNGIVRHLSKSPQGEAIIKDLRENIAALPAWMYPIITDIERNVTTKGAEDGPTGMYKAFIDILRSQDEERIALFSSVAASLETRAENVEKDLYVCWMLDFLFNRRQGDPIGLYFKGGTSLSKAYGLIRRFSEDIDIGIYKADLGVPLEADIAALPSVNQQQKTLANQVDEAARVYISGPLKDLLAKEIAAVEAASGQEGLFSIEFGYDAYRDKDALDILVLRYRSVFDTSGGYVEAAVRIEGGARPDPVPAEPRQIEPYLASEMRAGADLTVHGVMTVKPERTFWEKVLILHAMTEMSEKRSLEGNPERPVPDLNRYSRHYYDVHQIWTHPDYGRVTASALELAEASRQHKELMFRAPDHRYDRAIPGSFRLVPTADMGKKLAADYERMSAMIFGTAPSFEAVMTSIEELEKFLNLTLPTVGA</sequence>
<comment type="caution">
    <text evidence="1">The sequence shown here is derived from an EMBL/GenBank/DDBJ whole genome shotgun (WGS) entry which is preliminary data.</text>
</comment>
<dbReference type="Gene3D" id="3.10.450.620">
    <property type="entry name" value="JHP933, nucleotidyltransferase-like core domain"/>
    <property type="match status" value="1"/>
</dbReference>
<dbReference type="AlphaFoldDB" id="A0A812P0I7"/>
<reference evidence="1" key="1">
    <citation type="submission" date="2021-02" db="EMBL/GenBank/DDBJ databases">
        <authorList>
            <person name="Dougan E. K."/>
            <person name="Rhodes N."/>
            <person name="Thang M."/>
            <person name="Chan C."/>
        </authorList>
    </citation>
    <scope>NUCLEOTIDE SEQUENCE</scope>
</reference>
<accession>A0A812P0I7</accession>
<protein>
    <recommendedName>
        <fullName evidence="3">Nucleotidyl transferase AbiEii/AbiGii toxin family protein</fullName>
    </recommendedName>
</protein>
<dbReference type="EMBL" id="CAJNIZ010011694">
    <property type="protein sequence ID" value="CAE7323473.1"/>
    <property type="molecule type" value="Genomic_DNA"/>
</dbReference>